<keyword evidence="7" id="KW-0032">Aminotransferase</keyword>
<dbReference type="GO" id="GO:0008483">
    <property type="term" value="F:transaminase activity"/>
    <property type="evidence" value="ECO:0007669"/>
    <property type="project" value="UniProtKB-KW"/>
</dbReference>
<dbReference type="Gene3D" id="3.40.640.10">
    <property type="entry name" value="Type I PLP-dependent aspartate aminotransferase-like (Major domain)"/>
    <property type="match status" value="1"/>
</dbReference>
<name>A0ABS5PMR0_9FIRM</name>
<dbReference type="InterPro" id="IPR000524">
    <property type="entry name" value="Tscrpt_reg_HTH_GntR"/>
</dbReference>
<evidence type="ECO:0000259" key="6">
    <source>
        <dbReference type="PROSITE" id="PS50949"/>
    </source>
</evidence>
<reference evidence="7 8" key="1">
    <citation type="submission" date="2021-05" db="EMBL/GenBank/DDBJ databases">
        <title>Fusibacter ferrireducens sp. nov., an anaerobic, sulfur- and Fe-reducing bacterium isolated from the mangrove sediment.</title>
        <authorList>
            <person name="Qiu D."/>
        </authorList>
    </citation>
    <scope>NUCLEOTIDE SEQUENCE [LARGE SCALE GENOMIC DNA]</scope>
    <source>
        <strain evidence="7 8">DSM 12116</strain>
    </source>
</reference>
<dbReference type="InterPro" id="IPR036388">
    <property type="entry name" value="WH-like_DNA-bd_sf"/>
</dbReference>
<keyword evidence="5" id="KW-0804">Transcription</keyword>
<dbReference type="RefSeq" id="WP_213236159.1">
    <property type="nucleotide sequence ID" value="NZ_JAHBCL010000009.1"/>
</dbReference>
<dbReference type="InterPro" id="IPR015421">
    <property type="entry name" value="PyrdxlP-dep_Trfase_major"/>
</dbReference>
<comment type="similarity">
    <text evidence="1">In the C-terminal section; belongs to the class-I pyridoxal-phosphate-dependent aminotransferase family.</text>
</comment>
<organism evidence="7 8">
    <name type="scientific">Fusibacter paucivorans</name>
    <dbReference type="NCBI Taxonomy" id="76009"/>
    <lineage>
        <taxon>Bacteria</taxon>
        <taxon>Bacillati</taxon>
        <taxon>Bacillota</taxon>
        <taxon>Clostridia</taxon>
        <taxon>Eubacteriales</taxon>
        <taxon>Eubacteriales Family XII. Incertae Sedis</taxon>
        <taxon>Fusibacter</taxon>
    </lineage>
</organism>
<dbReference type="EMBL" id="JAHBCL010000009">
    <property type="protein sequence ID" value="MBS7526331.1"/>
    <property type="molecule type" value="Genomic_DNA"/>
</dbReference>
<evidence type="ECO:0000256" key="1">
    <source>
        <dbReference type="ARBA" id="ARBA00005384"/>
    </source>
</evidence>
<dbReference type="Pfam" id="PF00155">
    <property type="entry name" value="Aminotran_1_2"/>
    <property type="match status" value="1"/>
</dbReference>
<keyword evidence="4" id="KW-0238">DNA-binding</keyword>
<evidence type="ECO:0000313" key="7">
    <source>
        <dbReference type="EMBL" id="MBS7526331.1"/>
    </source>
</evidence>
<sequence length="452" mass="52196">MYKYETITKYIKTQIEQGNYKPGARIPSIRVLSDQFKCGKETVQKALVTLERQHLLYAKPQSGYYVIENPASDAANQENMIFASTSYPNIERFPYADFQHCVIQAINSYKENQFYYTKAWGLPSLLQTIKLRLEEDQIFAKLSNIFMTTGAQQAIDLLTKMPFPNGNKTILAEQPTYFGALKAFELNFMPVIGINRGLNGIDLNEMETIYKKNKIKFFYTSSRFHNPIGYSYTRQEILDMLYLAEKYNVYIVEDDCMADFIESPKDLSMFSYDVNERVVHINSFSKILFPGLRLSSIVLPTSLVDTFYDYKQWADSNSAIISQGGLDIYIKSGLFKIHKEKMKALYASRMSHLIKTLEANTFEGMQFSKPKGGYFLCLYIENGTRFDTIMETLESMHIKLVDIRVCFLKEFANTKVIRLSVSKMDNETIDYAVPKILDVIKRNTLPSRCCRE</sequence>
<dbReference type="SUPFAM" id="SSF46785">
    <property type="entry name" value="Winged helix' DNA-binding domain"/>
    <property type="match status" value="1"/>
</dbReference>
<evidence type="ECO:0000256" key="2">
    <source>
        <dbReference type="ARBA" id="ARBA00022898"/>
    </source>
</evidence>
<gene>
    <name evidence="7" type="ORF">KHM83_06550</name>
</gene>
<dbReference type="Gene3D" id="3.90.1150.10">
    <property type="entry name" value="Aspartate Aminotransferase, domain 1"/>
    <property type="match status" value="1"/>
</dbReference>
<comment type="caution">
    <text evidence="7">The sequence shown here is derived from an EMBL/GenBank/DDBJ whole genome shotgun (WGS) entry which is preliminary data.</text>
</comment>
<evidence type="ECO:0000256" key="4">
    <source>
        <dbReference type="ARBA" id="ARBA00023125"/>
    </source>
</evidence>
<keyword evidence="2" id="KW-0663">Pyridoxal phosphate</keyword>
<dbReference type="InterPro" id="IPR051446">
    <property type="entry name" value="HTH_trans_reg/aminotransferase"/>
</dbReference>
<dbReference type="PANTHER" id="PTHR46577:SF2">
    <property type="entry name" value="TRANSCRIPTIONAL REGULATORY PROTEIN"/>
    <property type="match status" value="1"/>
</dbReference>
<dbReference type="CDD" id="cd00609">
    <property type="entry name" value="AAT_like"/>
    <property type="match status" value="1"/>
</dbReference>
<evidence type="ECO:0000256" key="5">
    <source>
        <dbReference type="ARBA" id="ARBA00023163"/>
    </source>
</evidence>
<dbReference type="PANTHER" id="PTHR46577">
    <property type="entry name" value="HTH-TYPE TRANSCRIPTIONAL REGULATORY PROTEIN GABR"/>
    <property type="match status" value="1"/>
</dbReference>
<feature type="domain" description="HTH gntR-type" evidence="6">
    <location>
        <begin position="1"/>
        <end position="69"/>
    </location>
</feature>
<proteinExistence type="inferred from homology"/>
<dbReference type="CDD" id="cd07377">
    <property type="entry name" value="WHTH_GntR"/>
    <property type="match status" value="1"/>
</dbReference>
<dbReference type="InterPro" id="IPR015424">
    <property type="entry name" value="PyrdxlP-dep_Trfase"/>
</dbReference>
<dbReference type="SUPFAM" id="SSF53383">
    <property type="entry name" value="PLP-dependent transferases"/>
    <property type="match status" value="1"/>
</dbReference>
<accession>A0ABS5PMR0</accession>
<dbReference type="SMART" id="SM00345">
    <property type="entry name" value="HTH_GNTR"/>
    <property type="match status" value="1"/>
</dbReference>
<evidence type="ECO:0000256" key="3">
    <source>
        <dbReference type="ARBA" id="ARBA00023015"/>
    </source>
</evidence>
<dbReference type="InterPro" id="IPR015422">
    <property type="entry name" value="PyrdxlP-dep_Trfase_small"/>
</dbReference>
<protein>
    <submittedName>
        <fullName evidence="7">PLP-dependent aminotransferase family protein</fullName>
    </submittedName>
</protein>
<dbReference type="Proteomes" id="UP000746471">
    <property type="component" value="Unassembled WGS sequence"/>
</dbReference>
<evidence type="ECO:0000313" key="8">
    <source>
        <dbReference type="Proteomes" id="UP000746471"/>
    </source>
</evidence>
<dbReference type="Gene3D" id="1.10.10.10">
    <property type="entry name" value="Winged helix-like DNA-binding domain superfamily/Winged helix DNA-binding domain"/>
    <property type="match status" value="1"/>
</dbReference>
<dbReference type="Pfam" id="PF00392">
    <property type="entry name" value="GntR"/>
    <property type="match status" value="1"/>
</dbReference>
<keyword evidence="8" id="KW-1185">Reference proteome</keyword>
<dbReference type="InterPro" id="IPR036390">
    <property type="entry name" value="WH_DNA-bd_sf"/>
</dbReference>
<dbReference type="PROSITE" id="PS50949">
    <property type="entry name" value="HTH_GNTR"/>
    <property type="match status" value="1"/>
</dbReference>
<dbReference type="InterPro" id="IPR004839">
    <property type="entry name" value="Aminotransferase_I/II_large"/>
</dbReference>
<keyword evidence="7" id="KW-0808">Transferase</keyword>
<keyword evidence="3" id="KW-0805">Transcription regulation</keyword>